<gene>
    <name evidence="4" type="ORF">CC1G_15018</name>
</gene>
<sequence>MSPVPAPPPISPKKDDRPPSTPADAPVPRSPPSSRSNDVKPIDSHQSRESPPPTSSPPKPSTSEPFPPSSPRPKEPEPPQPSHQDDDEPSPDGEGDIMDMETFSQLIDLDDDDPEFSKGMVWEFFQQAETTFEELDAAFESRDLSTLSSLGHYLKGSSAALGVARVQASCEKIQHYGQLRDEEADRALSNDEALSLIQNMLKQVKKEYATAEKWLRNYYKENGPGSEDS</sequence>
<evidence type="ECO:0000256" key="2">
    <source>
        <dbReference type="SAM" id="MobiDB-lite"/>
    </source>
</evidence>
<accession>D6RP70</accession>
<comment type="caution">
    <text evidence="4">The sequence shown here is derived from an EMBL/GenBank/DDBJ whole genome shotgun (WGS) entry which is preliminary data.</text>
</comment>
<dbReference type="GeneID" id="9378647"/>
<evidence type="ECO:0000256" key="1">
    <source>
        <dbReference type="PROSITE-ProRule" id="PRU00110"/>
    </source>
</evidence>
<dbReference type="PANTHER" id="PTHR28242">
    <property type="entry name" value="PHOSPHORELAY INTERMEDIATE PROTEIN YPD1"/>
    <property type="match status" value="1"/>
</dbReference>
<keyword evidence="1" id="KW-0597">Phosphoprotein</keyword>
<dbReference type="PANTHER" id="PTHR28242:SF52">
    <property type="entry name" value="PHOSPHORELAY INTERMEDIATE PROTEIN YPD1"/>
    <property type="match status" value="1"/>
</dbReference>
<dbReference type="PROSITE" id="PS50894">
    <property type="entry name" value="HPT"/>
    <property type="match status" value="1"/>
</dbReference>
<dbReference type="OMA" id="QASTTFV"/>
<dbReference type="GO" id="GO:0000160">
    <property type="term" value="P:phosphorelay signal transduction system"/>
    <property type="evidence" value="ECO:0007669"/>
    <property type="project" value="InterPro"/>
</dbReference>
<dbReference type="KEGG" id="cci:CC1G_15018"/>
<dbReference type="eggNOG" id="KOG4747">
    <property type="taxonomic scope" value="Eukaryota"/>
</dbReference>
<reference evidence="4 5" key="1">
    <citation type="journal article" date="2010" name="Proc. Natl. Acad. Sci. U.S.A.">
        <title>Insights into evolution of multicellular fungi from the assembled chromosomes of the mushroom Coprinopsis cinerea (Coprinus cinereus).</title>
        <authorList>
            <person name="Stajich J.E."/>
            <person name="Wilke S.K."/>
            <person name="Ahren D."/>
            <person name="Au C.H."/>
            <person name="Birren B.W."/>
            <person name="Borodovsky M."/>
            <person name="Burns C."/>
            <person name="Canback B."/>
            <person name="Casselton L.A."/>
            <person name="Cheng C.K."/>
            <person name="Deng J."/>
            <person name="Dietrich F.S."/>
            <person name="Fargo D.C."/>
            <person name="Farman M.L."/>
            <person name="Gathman A.C."/>
            <person name="Goldberg J."/>
            <person name="Guigo R."/>
            <person name="Hoegger P.J."/>
            <person name="Hooker J.B."/>
            <person name="Huggins A."/>
            <person name="James T.Y."/>
            <person name="Kamada T."/>
            <person name="Kilaru S."/>
            <person name="Kodira C."/>
            <person name="Kues U."/>
            <person name="Kupfer D."/>
            <person name="Kwan H.S."/>
            <person name="Lomsadze A."/>
            <person name="Li W."/>
            <person name="Lilly W.W."/>
            <person name="Ma L.J."/>
            <person name="Mackey A.J."/>
            <person name="Manning G."/>
            <person name="Martin F."/>
            <person name="Muraguchi H."/>
            <person name="Natvig D.O."/>
            <person name="Palmerini H."/>
            <person name="Ramesh M.A."/>
            <person name="Rehmeyer C.J."/>
            <person name="Roe B.A."/>
            <person name="Shenoy N."/>
            <person name="Stanke M."/>
            <person name="Ter-Hovhannisyan V."/>
            <person name="Tunlid A."/>
            <person name="Velagapudi R."/>
            <person name="Vision T.J."/>
            <person name="Zeng Q."/>
            <person name="Zolan M.E."/>
            <person name="Pukkila P.J."/>
        </authorList>
    </citation>
    <scope>NUCLEOTIDE SEQUENCE [LARGE SCALE GENOMIC DNA]</scope>
    <source>
        <strain evidence="5">Okayama-7 / 130 / ATCC MYA-4618 / FGSC 9003</strain>
    </source>
</reference>
<organism evidence="4 5">
    <name type="scientific">Coprinopsis cinerea (strain Okayama-7 / 130 / ATCC MYA-4618 / FGSC 9003)</name>
    <name type="common">Inky cap fungus</name>
    <name type="synonym">Hormographiella aspergillata</name>
    <dbReference type="NCBI Taxonomy" id="240176"/>
    <lineage>
        <taxon>Eukaryota</taxon>
        <taxon>Fungi</taxon>
        <taxon>Dikarya</taxon>
        <taxon>Basidiomycota</taxon>
        <taxon>Agaricomycotina</taxon>
        <taxon>Agaricomycetes</taxon>
        <taxon>Agaricomycetidae</taxon>
        <taxon>Agaricales</taxon>
        <taxon>Agaricineae</taxon>
        <taxon>Psathyrellaceae</taxon>
        <taxon>Coprinopsis</taxon>
    </lineage>
</organism>
<feature type="region of interest" description="Disordered" evidence="2">
    <location>
        <begin position="1"/>
        <end position="115"/>
    </location>
</feature>
<feature type="compositionally biased region" description="Pro residues" evidence="2">
    <location>
        <begin position="50"/>
        <end position="71"/>
    </location>
</feature>
<dbReference type="GO" id="GO:0009927">
    <property type="term" value="F:histidine phosphotransfer kinase activity"/>
    <property type="evidence" value="ECO:0007669"/>
    <property type="project" value="InterPro"/>
</dbReference>
<name>D6RP70_COPC7</name>
<keyword evidence="5" id="KW-1185">Reference proteome</keyword>
<dbReference type="SUPFAM" id="SSF47226">
    <property type="entry name" value="Histidine-containing phosphotransfer domain, HPT domain"/>
    <property type="match status" value="1"/>
</dbReference>
<keyword evidence="4" id="KW-0808">Transferase</keyword>
<evidence type="ECO:0000313" key="5">
    <source>
        <dbReference type="Proteomes" id="UP000001861"/>
    </source>
</evidence>
<feature type="compositionally biased region" description="Acidic residues" evidence="2">
    <location>
        <begin position="85"/>
        <end position="99"/>
    </location>
</feature>
<dbReference type="SMART" id="SM00073">
    <property type="entry name" value="HPT"/>
    <property type="match status" value="1"/>
</dbReference>
<feature type="modified residue" description="Phosphohistidine" evidence="1">
    <location>
        <position position="152"/>
    </location>
</feature>
<proteinExistence type="predicted"/>
<dbReference type="GO" id="GO:0005737">
    <property type="term" value="C:cytoplasm"/>
    <property type="evidence" value="ECO:0007669"/>
    <property type="project" value="TreeGrafter"/>
</dbReference>
<dbReference type="Pfam" id="PF01627">
    <property type="entry name" value="Hpt"/>
    <property type="match status" value="1"/>
</dbReference>
<dbReference type="GO" id="GO:0043424">
    <property type="term" value="F:protein histidine kinase binding"/>
    <property type="evidence" value="ECO:0007669"/>
    <property type="project" value="InterPro"/>
</dbReference>
<dbReference type="STRING" id="240176.D6RP70"/>
<dbReference type="Proteomes" id="UP000001861">
    <property type="component" value="Unassembled WGS sequence"/>
</dbReference>
<dbReference type="InterPro" id="IPR036641">
    <property type="entry name" value="HPT_dom_sf"/>
</dbReference>
<dbReference type="EMBL" id="AACS02000008">
    <property type="protein sequence ID" value="EFI27193.1"/>
    <property type="molecule type" value="Genomic_DNA"/>
</dbReference>
<protein>
    <submittedName>
        <fullName evidence="4">Transferase</fullName>
    </submittedName>
</protein>
<dbReference type="InParanoid" id="D6RP70"/>
<dbReference type="VEuPathDB" id="FungiDB:CC1G_15018"/>
<dbReference type="RefSeq" id="XP_002910687.1">
    <property type="nucleotide sequence ID" value="XM_002910641.1"/>
</dbReference>
<dbReference type="HOGENOM" id="CLU_085158_0_0_1"/>
<dbReference type="GO" id="GO:0005634">
    <property type="term" value="C:nucleus"/>
    <property type="evidence" value="ECO:0007669"/>
    <property type="project" value="TreeGrafter"/>
</dbReference>
<evidence type="ECO:0000259" key="3">
    <source>
        <dbReference type="PROSITE" id="PS50894"/>
    </source>
</evidence>
<dbReference type="InterPro" id="IPR045871">
    <property type="entry name" value="AHP1-5/YPD1"/>
</dbReference>
<dbReference type="AlphaFoldDB" id="D6RP70"/>
<dbReference type="OrthoDB" id="1673781at2759"/>
<feature type="compositionally biased region" description="Pro residues" evidence="2">
    <location>
        <begin position="1"/>
        <end position="11"/>
    </location>
</feature>
<feature type="compositionally biased region" description="Basic and acidic residues" evidence="2">
    <location>
        <begin position="37"/>
        <end position="48"/>
    </location>
</feature>
<dbReference type="Gene3D" id="1.20.120.160">
    <property type="entry name" value="HPT domain"/>
    <property type="match status" value="1"/>
</dbReference>
<dbReference type="InterPro" id="IPR008207">
    <property type="entry name" value="Sig_transdc_His_kin_Hpt_dom"/>
</dbReference>
<evidence type="ECO:0000313" key="4">
    <source>
        <dbReference type="EMBL" id="EFI27193.1"/>
    </source>
</evidence>
<feature type="compositionally biased region" description="Low complexity" evidence="2">
    <location>
        <begin position="22"/>
        <end position="36"/>
    </location>
</feature>
<feature type="domain" description="HPt" evidence="3">
    <location>
        <begin position="113"/>
        <end position="211"/>
    </location>
</feature>